<reference evidence="11 13" key="1">
    <citation type="submission" date="2015-08" db="EMBL/GenBank/DDBJ databases">
        <title>Draft Genome Sequence of Rathayibacter sp. Strain VKM Ac-2596 Isolated from Leaf Gall Induced by Plant-Parasitic Nematodes.</title>
        <authorList>
            <person name="Vasilenko O.V."/>
            <person name="Starodumova I.P."/>
            <person name="Tarlachkov S.V."/>
            <person name="Dorofeeva L.V."/>
            <person name="Evtushenko L.I."/>
        </authorList>
    </citation>
    <scope>NUCLEOTIDE SEQUENCE [LARGE SCALE GENOMIC DNA]</scope>
    <source>
        <strain evidence="11 13">VKM Ac-2596</strain>
    </source>
</reference>
<dbReference type="Gene3D" id="3.10.20.310">
    <property type="entry name" value="membrane protein fhac"/>
    <property type="match status" value="1"/>
</dbReference>
<keyword evidence="3 11" id="KW-0132">Cell division</keyword>
<dbReference type="EMBL" id="CP047186">
    <property type="protein sequence ID" value="QHC55300.1"/>
    <property type="molecule type" value="Genomic_DNA"/>
</dbReference>
<sequence>MKRPDADRRPSVRPPAPPSGDREQPTEPVRIVSSLRVRTEAEPSAPERTSGRIAAARAALAGVRVPDVRLPGAENRAVKRAERERRRFERGEVRRFTQRSRRRRRIALVVAGSLVALALIVGIAAFSPLMAVRTIEITGTQRVDAATVQGALDDQLGVPLTLVDRGEVGRVLGAYPLVQSYSVQTRPPGTLVITVVERAPLGVIERDGRFDLVDAAGVVIETADAAQPGYPLLTTPSSDASGAGFRATAGVLRALPRALAEQVTAAAATTGDDVSLTLAGGAKVVWGGSDASAVKAVVLEKLMAATDPATVASYDVSSPEAAVVAPRS</sequence>
<evidence type="ECO:0000256" key="7">
    <source>
        <dbReference type="ARBA" id="ARBA00023306"/>
    </source>
</evidence>
<reference evidence="12" key="2">
    <citation type="submission" date="2019-12" db="EMBL/GenBank/DDBJ databases">
        <title>Complete and Draft Genome Sequences of New Strains and Members of Some Known Species of the Genus Rathayibacter isolated from Plants.</title>
        <authorList>
            <person name="Tarlachkov S.V."/>
            <person name="Starodumova I.P."/>
            <person name="Dorofeeva L.V."/>
            <person name="Prisyazhnaya N.V."/>
            <person name="Leyn S.A."/>
            <person name="Zlamal J.E."/>
            <person name="Elane M.L."/>
            <person name="Osterman A.L."/>
            <person name="Nadler S.A."/>
            <person name="Subbotin S.A."/>
            <person name="Evtushenko L.I."/>
        </authorList>
    </citation>
    <scope>NUCLEOTIDE SEQUENCE</scope>
    <source>
        <strain evidence="12">VKM Ac-2761</strain>
    </source>
</reference>
<accession>A0A162FZG0</accession>
<feature type="compositionally biased region" description="Basic and acidic residues" evidence="8">
    <location>
        <begin position="1"/>
        <end position="10"/>
    </location>
</feature>
<dbReference type="Pfam" id="PF03799">
    <property type="entry name" value="FtsQ_DivIB_C"/>
    <property type="match status" value="1"/>
</dbReference>
<keyword evidence="2" id="KW-1003">Cell membrane</keyword>
<keyword evidence="4 9" id="KW-0812">Transmembrane</keyword>
<evidence type="ECO:0000256" key="1">
    <source>
        <dbReference type="ARBA" id="ARBA00004370"/>
    </source>
</evidence>
<evidence type="ECO:0000256" key="9">
    <source>
        <dbReference type="SAM" id="Phobius"/>
    </source>
</evidence>
<dbReference type="EMBL" id="LIIN01000023">
    <property type="protein sequence ID" value="KZX21840.1"/>
    <property type="molecule type" value="Genomic_DNA"/>
</dbReference>
<evidence type="ECO:0000256" key="4">
    <source>
        <dbReference type="ARBA" id="ARBA00022692"/>
    </source>
</evidence>
<evidence type="ECO:0000313" key="14">
    <source>
        <dbReference type="Proteomes" id="UP000465031"/>
    </source>
</evidence>
<evidence type="ECO:0000256" key="5">
    <source>
        <dbReference type="ARBA" id="ARBA00022989"/>
    </source>
</evidence>
<evidence type="ECO:0000313" key="11">
    <source>
        <dbReference type="EMBL" id="KZX21840.1"/>
    </source>
</evidence>
<dbReference type="GO" id="GO:0051301">
    <property type="term" value="P:cell division"/>
    <property type="evidence" value="ECO:0007669"/>
    <property type="project" value="UniProtKB-KW"/>
</dbReference>
<gene>
    <name evidence="11" type="primary">ftsQ</name>
    <name evidence="11" type="ORF">ACH61_01002</name>
    <name evidence="12" type="ORF">GSU10_06405</name>
</gene>
<comment type="subcellular location">
    <subcellularLocation>
        <location evidence="1">Membrane</location>
    </subcellularLocation>
</comment>
<dbReference type="PANTHER" id="PTHR37820:SF1">
    <property type="entry name" value="CELL DIVISION PROTEIN FTSQ"/>
    <property type="match status" value="1"/>
</dbReference>
<proteinExistence type="predicted"/>
<evidence type="ECO:0000259" key="10">
    <source>
        <dbReference type="PROSITE" id="PS51779"/>
    </source>
</evidence>
<dbReference type="InterPro" id="IPR005548">
    <property type="entry name" value="Cell_div_FtsQ/DivIB_C"/>
</dbReference>
<evidence type="ECO:0000256" key="3">
    <source>
        <dbReference type="ARBA" id="ARBA00022618"/>
    </source>
</evidence>
<feature type="region of interest" description="Disordered" evidence="8">
    <location>
        <begin position="1"/>
        <end position="52"/>
    </location>
</feature>
<keyword evidence="13" id="KW-1185">Reference proteome</keyword>
<reference evidence="14" key="3">
    <citation type="submission" date="2019-12" db="EMBL/GenBank/DDBJ databases">
        <title>Complete and draft genome sequences of new strains and members of some known species of the genus Rathayibacter isolated from plants.</title>
        <authorList>
            <person name="Tarlachkov S.V."/>
            <person name="Starodumova I.P."/>
            <person name="Dorofeeva L.V."/>
            <person name="Prisyazhnaya N.V."/>
            <person name="Leyn S."/>
            <person name="Zlamal J."/>
            <person name="Elan M."/>
            <person name="Osterman A.L."/>
            <person name="Nadler S."/>
            <person name="Subbotin S.A."/>
            <person name="Evtushenko L.I."/>
        </authorList>
    </citation>
    <scope>NUCLEOTIDE SEQUENCE [LARGE SCALE GENOMIC DNA]</scope>
    <source>
        <strain evidence="14">VKM Ac-2761</strain>
    </source>
</reference>
<protein>
    <submittedName>
        <fullName evidence="11">Cell division protein FtsQ</fullName>
    </submittedName>
    <submittedName>
        <fullName evidence="12">FtsQ-type POTRA domain-containing protein</fullName>
    </submittedName>
</protein>
<dbReference type="Proteomes" id="UP000465031">
    <property type="component" value="Chromosome"/>
</dbReference>
<dbReference type="PATRIC" id="fig|1671680.3.peg.1051"/>
<dbReference type="KEGG" id="rte:GSU10_06405"/>
<dbReference type="PROSITE" id="PS51779">
    <property type="entry name" value="POTRA"/>
    <property type="match status" value="1"/>
</dbReference>
<organism evidence="11 13">
    <name type="scientific">Rathayibacter tanaceti</name>
    <dbReference type="NCBI Taxonomy" id="1671680"/>
    <lineage>
        <taxon>Bacteria</taxon>
        <taxon>Bacillati</taxon>
        <taxon>Actinomycetota</taxon>
        <taxon>Actinomycetes</taxon>
        <taxon>Micrococcales</taxon>
        <taxon>Microbacteriaceae</taxon>
        <taxon>Rathayibacter</taxon>
    </lineage>
</organism>
<dbReference type="RefSeq" id="WP_082845024.1">
    <property type="nucleotide sequence ID" value="NZ_CP047186.1"/>
</dbReference>
<keyword evidence="7" id="KW-0131">Cell cycle</keyword>
<dbReference type="PANTHER" id="PTHR37820">
    <property type="entry name" value="CELL DIVISION PROTEIN DIVIB"/>
    <property type="match status" value="1"/>
</dbReference>
<dbReference type="Pfam" id="PF08478">
    <property type="entry name" value="POTRA_1"/>
    <property type="match status" value="1"/>
</dbReference>
<evidence type="ECO:0000256" key="2">
    <source>
        <dbReference type="ARBA" id="ARBA00022475"/>
    </source>
</evidence>
<name>A0A162FZG0_9MICO</name>
<feature type="transmembrane region" description="Helical" evidence="9">
    <location>
        <begin position="106"/>
        <end position="126"/>
    </location>
</feature>
<dbReference type="InterPro" id="IPR013685">
    <property type="entry name" value="POTRA_FtsQ_type"/>
</dbReference>
<keyword evidence="5 9" id="KW-1133">Transmembrane helix</keyword>
<evidence type="ECO:0000313" key="12">
    <source>
        <dbReference type="EMBL" id="QHC55300.1"/>
    </source>
</evidence>
<feature type="domain" description="POTRA" evidence="10">
    <location>
        <begin position="130"/>
        <end position="198"/>
    </location>
</feature>
<dbReference type="OrthoDB" id="4793367at2"/>
<evidence type="ECO:0000313" key="13">
    <source>
        <dbReference type="Proteomes" id="UP000076717"/>
    </source>
</evidence>
<dbReference type="Proteomes" id="UP000076717">
    <property type="component" value="Unassembled WGS sequence"/>
</dbReference>
<dbReference type="InterPro" id="IPR034746">
    <property type="entry name" value="POTRA"/>
</dbReference>
<evidence type="ECO:0000256" key="8">
    <source>
        <dbReference type="SAM" id="MobiDB-lite"/>
    </source>
</evidence>
<dbReference type="GO" id="GO:0005886">
    <property type="term" value="C:plasma membrane"/>
    <property type="evidence" value="ECO:0007669"/>
    <property type="project" value="TreeGrafter"/>
</dbReference>
<keyword evidence="6 9" id="KW-0472">Membrane</keyword>
<dbReference type="InterPro" id="IPR050487">
    <property type="entry name" value="FtsQ_DivIB"/>
</dbReference>
<evidence type="ECO:0000256" key="6">
    <source>
        <dbReference type="ARBA" id="ARBA00023136"/>
    </source>
</evidence>
<dbReference type="AlphaFoldDB" id="A0A162FZG0"/>